<feature type="non-terminal residue" evidence="2">
    <location>
        <position position="168"/>
    </location>
</feature>
<dbReference type="Proteomes" id="UP001596043">
    <property type="component" value="Unassembled WGS sequence"/>
</dbReference>
<protein>
    <submittedName>
        <fullName evidence="2">Uncharacterized protein</fullName>
    </submittedName>
</protein>
<keyword evidence="1" id="KW-0732">Signal</keyword>
<keyword evidence="3" id="KW-1185">Reference proteome</keyword>
<reference evidence="3" key="1">
    <citation type="journal article" date="2019" name="Int. J. Syst. Evol. Microbiol.">
        <title>The Global Catalogue of Microorganisms (GCM) 10K type strain sequencing project: providing services to taxonomists for standard genome sequencing and annotation.</title>
        <authorList>
            <consortium name="The Broad Institute Genomics Platform"/>
            <consortium name="The Broad Institute Genome Sequencing Center for Infectious Disease"/>
            <person name="Wu L."/>
            <person name="Ma J."/>
        </authorList>
    </citation>
    <scope>NUCLEOTIDE SEQUENCE [LARGE SCALE GENOMIC DNA]</scope>
    <source>
        <strain evidence="3">YJ-61-S</strain>
    </source>
</reference>
<evidence type="ECO:0000313" key="3">
    <source>
        <dbReference type="Proteomes" id="UP001596043"/>
    </source>
</evidence>
<feature type="signal peptide" evidence="1">
    <location>
        <begin position="1"/>
        <end position="23"/>
    </location>
</feature>
<feature type="chain" id="PRO_5046399161" evidence="1">
    <location>
        <begin position="24"/>
        <end position="168"/>
    </location>
</feature>
<gene>
    <name evidence="2" type="ORF">ACFO3O_22570</name>
</gene>
<organism evidence="2 3">
    <name type="scientific">Dokdonia ponticola</name>
    <dbReference type="NCBI Taxonomy" id="2041041"/>
    <lineage>
        <taxon>Bacteria</taxon>
        <taxon>Pseudomonadati</taxon>
        <taxon>Bacteroidota</taxon>
        <taxon>Flavobacteriia</taxon>
        <taxon>Flavobacteriales</taxon>
        <taxon>Flavobacteriaceae</taxon>
        <taxon>Dokdonia</taxon>
    </lineage>
</organism>
<comment type="caution">
    <text evidence="2">The sequence shown here is derived from an EMBL/GenBank/DDBJ whole genome shotgun (WGS) entry which is preliminary data.</text>
</comment>
<name>A0ABV9I3D5_9FLAO</name>
<accession>A0ABV9I3D5</accession>
<dbReference type="RefSeq" id="WP_379983073.1">
    <property type="nucleotide sequence ID" value="NZ_JBHSFV010000050.1"/>
</dbReference>
<proteinExistence type="predicted"/>
<evidence type="ECO:0000313" key="2">
    <source>
        <dbReference type="EMBL" id="MFC4636699.1"/>
    </source>
</evidence>
<dbReference type="EMBL" id="JBHSFV010000050">
    <property type="protein sequence ID" value="MFC4636699.1"/>
    <property type="molecule type" value="Genomic_DNA"/>
</dbReference>
<sequence length="168" mass="18988">MIKNVGFWTTRIFLVLTAMTLFIACQKDDDGSPPSLEAHHHQDLQTQNNVTSVSLNDIPRVAAYLSTLGDHRGHFTIDKSVGGRNRSSEPDLMIGTLQTSEIIQVTDQYDQKNHTFLLTSIESTNITVKSTFNLVVQESSSGLFSYIVEYRPDEDWIPNYRDTQDFST</sequence>
<evidence type="ECO:0000256" key="1">
    <source>
        <dbReference type="SAM" id="SignalP"/>
    </source>
</evidence>
<dbReference type="PROSITE" id="PS51257">
    <property type="entry name" value="PROKAR_LIPOPROTEIN"/>
    <property type="match status" value="1"/>
</dbReference>